<gene>
    <name evidence="5" type="ORF">EW145_g8298</name>
</gene>
<dbReference type="PROSITE" id="PS50297">
    <property type="entry name" value="ANK_REP_REGION"/>
    <property type="match status" value="2"/>
</dbReference>
<accession>A0A4S4K931</accession>
<sequence>MPGTSRTQQKAEAKYNVTTEFPRYDLHFAAASGNLGLVEFALSHGQPINSVLNGVLPLHAACAGGCEVVVKYLIDEGADVNAPRLPRKYSNDRHKSSGLAVGASGSTPLHFAAANGHMAVVRLLLTHGAVPDRADKHGITPEMLARENGWIECAEVLAAWSGGREGDLPPVQPGESSGSTCGTGFGSCGILDREKEGCEVADIIHIGSRRLHMKRSIDNALHLFKAPRQLHHHGSHGQLRAAPPSPSGAAHPHSLFHSHFHHSHSSSQSSSPSQHSHLHSFFHHTLSQPSSGGSTTITINTGAANANVNAHANASANANANADVFPPSPNPRPLGEYTFYPTPTNASPVDGIPEHRRPSLPHIFNEPASPFQRRVSGRRRRPRSVGTDSGQNANGNKLNEVSFNADGRRNATGNGNGNGNGIAAYIKAPSRVGSGTGAQGAGVGVGVATATASTATPRKVSSKISIRNLFRRAGGDA</sequence>
<dbReference type="PANTHER" id="PTHR24173">
    <property type="entry name" value="ANKYRIN REPEAT CONTAINING"/>
    <property type="match status" value="1"/>
</dbReference>
<evidence type="ECO:0000256" key="4">
    <source>
        <dbReference type="SAM" id="MobiDB-lite"/>
    </source>
</evidence>
<evidence type="ECO:0000256" key="2">
    <source>
        <dbReference type="ARBA" id="ARBA00023043"/>
    </source>
</evidence>
<dbReference type="EMBL" id="SGPK01001227">
    <property type="protein sequence ID" value="THG93727.1"/>
    <property type="molecule type" value="Genomic_DNA"/>
</dbReference>
<feature type="region of interest" description="Disordered" evidence="4">
    <location>
        <begin position="358"/>
        <end position="417"/>
    </location>
</feature>
<dbReference type="InterPro" id="IPR036770">
    <property type="entry name" value="Ankyrin_rpt-contain_sf"/>
</dbReference>
<dbReference type="SMART" id="SM00248">
    <property type="entry name" value="ANK"/>
    <property type="match status" value="3"/>
</dbReference>
<reference evidence="5 6" key="1">
    <citation type="submission" date="2019-02" db="EMBL/GenBank/DDBJ databases">
        <title>Genome sequencing of the rare red list fungi Phellinidium pouzarii.</title>
        <authorList>
            <person name="Buettner E."/>
            <person name="Kellner H."/>
        </authorList>
    </citation>
    <scope>NUCLEOTIDE SEQUENCE [LARGE SCALE GENOMIC DNA]</scope>
    <source>
        <strain evidence="5 6">DSM 108285</strain>
    </source>
</reference>
<feature type="compositionally biased region" description="Polar residues" evidence="4">
    <location>
        <begin position="387"/>
        <end position="402"/>
    </location>
</feature>
<evidence type="ECO:0000256" key="1">
    <source>
        <dbReference type="ARBA" id="ARBA00022737"/>
    </source>
</evidence>
<feature type="compositionally biased region" description="Low complexity" evidence="4">
    <location>
        <begin position="265"/>
        <end position="275"/>
    </location>
</feature>
<organism evidence="5 6">
    <name type="scientific">Phellinidium pouzarii</name>
    <dbReference type="NCBI Taxonomy" id="167371"/>
    <lineage>
        <taxon>Eukaryota</taxon>
        <taxon>Fungi</taxon>
        <taxon>Dikarya</taxon>
        <taxon>Basidiomycota</taxon>
        <taxon>Agaricomycotina</taxon>
        <taxon>Agaricomycetes</taxon>
        <taxon>Hymenochaetales</taxon>
        <taxon>Hymenochaetaceae</taxon>
        <taxon>Phellinidium</taxon>
    </lineage>
</organism>
<keyword evidence="6" id="KW-1185">Reference proteome</keyword>
<evidence type="ECO:0000313" key="6">
    <source>
        <dbReference type="Proteomes" id="UP000308199"/>
    </source>
</evidence>
<feature type="region of interest" description="Disordered" evidence="4">
    <location>
        <begin position="230"/>
        <end position="278"/>
    </location>
</feature>
<keyword evidence="1" id="KW-0677">Repeat</keyword>
<feature type="repeat" description="ANK" evidence="3">
    <location>
        <begin position="53"/>
        <end position="85"/>
    </location>
</feature>
<dbReference type="InterPro" id="IPR002110">
    <property type="entry name" value="Ankyrin_rpt"/>
</dbReference>
<proteinExistence type="predicted"/>
<dbReference type="AlphaFoldDB" id="A0A4S4K931"/>
<dbReference type="PANTHER" id="PTHR24173:SF74">
    <property type="entry name" value="ANKYRIN REPEAT DOMAIN-CONTAINING PROTEIN 16"/>
    <property type="match status" value="1"/>
</dbReference>
<dbReference type="Gene3D" id="1.25.40.20">
    <property type="entry name" value="Ankyrin repeat-containing domain"/>
    <property type="match status" value="1"/>
</dbReference>
<feature type="non-terminal residue" evidence="5">
    <location>
        <position position="477"/>
    </location>
</feature>
<feature type="compositionally biased region" description="Basic residues" evidence="4">
    <location>
        <begin position="254"/>
        <end position="264"/>
    </location>
</feature>
<comment type="caution">
    <text evidence="5">The sequence shown here is derived from an EMBL/GenBank/DDBJ whole genome shotgun (WGS) entry which is preliminary data.</text>
</comment>
<dbReference type="PROSITE" id="PS50088">
    <property type="entry name" value="ANK_REPEAT"/>
    <property type="match status" value="2"/>
</dbReference>
<protein>
    <submittedName>
        <fullName evidence="5">Uncharacterized protein</fullName>
    </submittedName>
</protein>
<dbReference type="SUPFAM" id="SSF48403">
    <property type="entry name" value="Ankyrin repeat"/>
    <property type="match status" value="1"/>
</dbReference>
<dbReference type="OrthoDB" id="194358at2759"/>
<evidence type="ECO:0000313" key="5">
    <source>
        <dbReference type="EMBL" id="THG93727.1"/>
    </source>
</evidence>
<name>A0A4S4K931_9AGAM</name>
<keyword evidence="2 3" id="KW-0040">ANK repeat</keyword>
<dbReference type="Pfam" id="PF12796">
    <property type="entry name" value="Ank_2"/>
    <property type="match status" value="2"/>
</dbReference>
<dbReference type="Proteomes" id="UP000308199">
    <property type="component" value="Unassembled WGS sequence"/>
</dbReference>
<feature type="repeat" description="ANK" evidence="3">
    <location>
        <begin position="104"/>
        <end position="136"/>
    </location>
</feature>
<evidence type="ECO:0000256" key="3">
    <source>
        <dbReference type="PROSITE-ProRule" id="PRU00023"/>
    </source>
</evidence>